<sequence length="141" mass="17019">MNYKKLNIDWNADPNAPEPYLSVSGKQVSLRFYLNPFLFDQIEKDGEGELIFLNCHKYSFNNCNDEGYLHGQYRYSNEQPPWGEFYLLQTDWKYDFPMECTILEEKFSEDQMKHFIFFFRDNTFECVAEDYVFSYLNKTIP</sequence>
<gene>
    <name evidence="1" type="ORF">ACFSKP_12150</name>
</gene>
<evidence type="ECO:0000313" key="1">
    <source>
        <dbReference type="EMBL" id="MFD2247012.1"/>
    </source>
</evidence>
<comment type="caution">
    <text evidence="1">The sequence shown here is derived from an EMBL/GenBank/DDBJ whole genome shotgun (WGS) entry which is preliminary data.</text>
</comment>
<protein>
    <submittedName>
        <fullName evidence="1">Uncharacterized protein</fullName>
    </submittedName>
</protein>
<name>A0ABW5CZM0_9BACT</name>
<reference evidence="2" key="1">
    <citation type="journal article" date="2019" name="Int. J. Syst. Evol. Microbiol.">
        <title>The Global Catalogue of Microorganisms (GCM) 10K type strain sequencing project: providing services to taxonomists for standard genome sequencing and annotation.</title>
        <authorList>
            <consortium name="The Broad Institute Genomics Platform"/>
            <consortium name="The Broad Institute Genome Sequencing Center for Infectious Disease"/>
            <person name="Wu L."/>
            <person name="Ma J."/>
        </authorList>
    </citation>
    <scope>NUCLEOTIDE SEQUENCE [LARGE SCALE GENOMIC DNA]</scope>
    <source>
        <strain evidence="2">CGMCC 4.1782</strain>
    </source>
</reference>
<evidence type="ECO:0000313" key="2">
    <source>
        <dbReference type="Proteomes" id="UP001597374"/>
    </source>
</evidence>
<organism evidence="1 2">
    <name type="scientific">Pontibacter ruber</name>
    <dbReference type="NCBI Taxonomy" id="1343895"/>
    <lineage>
        <taxon>Bacteria</taxon>
        <taxon>Pseudomonadati</taxon>
        <taxon>Bacteroidota</taxon>
        <taxon>Cytophagia</taxon>
        <taxon>Cytophagales</taxon>
        <taxon>Hymenobacteraceae</taxon>
        <taxon>Pontibacter</taxon>
    </lineage>
</organism>
<proteinExistence type="predicted"/>
<dbReference type="EMBL" id="JBHUIM010000002">
    <property type="protein sequence ID" value="MFD2247012.1"/>
    <property type="molecule type" value="Genomic_DNA"/>
</dbReference>
<dbReference type="Proteomes" id="UP001597374">
    <property type="component" value="Unassembled WGS sequence"/>
</dbReference>
<accession>A0ABW5CZM0</accession>
<dbReference type="RefSeq" id="WP_250432219.1">
    <property type="nucleotide sequence ID" value="NZ_JALPRR010000006.1"/>
</dbReference>
<keyword evidence="2" id="KW-1185">Reference proteome</keyword>